<dbReference type="EMBL" id="BNJG01000002">
    <property type="protein sequence ID" value="GHO58052.1"/>
    <property type="molecule type" value="Genomic_DNA"/>
</dbReference>
<evidence type="ECO:0000313" key="3">
    <source>
        <dbReference type="EMBL" id="GHO58052.1"/>
    </source>
</evidence>
<dbReference type="RefSeq" id="WP_201374324.1">
    <property type="nucleotide sequence ID" value="NZ_BNJG01000002.1"/>
</dbReference>
<feature type="domain" description="Metallo-beta-lactamase" evidence="2">
    <location>
        <begin position="32"/>
        <end position="218"/>
    </location>
</feature>
<accession>A0ABQ3UZT3</accession>
<dbReference type="SUPFAM" id="SSF56281">
    <property type="entry name" value="Metallo-hydrolase/oxidoreductase"/>
    <property type="match status" value="1"/>
</dbReference>
<evidence type="ECO:0000259" key="2">
    <source>
        <dbReference type="Pfam" id="PF12706"/>
    </source>
</evidence>
<sequence length="255" mass="27997">MQIHFLRHATLVLTIHNLKILVDPMLSPQGTIDPIPNAGNQIRNPMVPLPLSDEELQQAINNLDAVLITHTHRDHWDPAAQNLLPKDLPLLCQPADQAKLEQAGFTQVMPISERLRWCGLEIDRTGGQHGTGELGKMMGPVSGFVLKAEGEPALYIAGDTIWCSDVEQVLTQHKPDVVVLNAGAPTFVTGGGPITMDENDVCQVCRSIPEANIVAVHMETINHCRLTRAALRDKLEAEELEKQVSIPQDGEILTF</sequence>
<evidence type="ECO:0000256" key="1">
    <source>
        <dbReference type="ARBA" id="ARBA00022801"/>
    </source>
</evidence>
<dbReference type="InterPro" id="IPR050114">
    <property type="entry name" value="UPF0173_UPF0282_UlaG_hydrolase"/>
</dbReference>
<dbReference type="PANTHER" id="PTHR43546">
    <property type="entry name" value="UPF0173 METAL-DEPENDENT HYDROLASE MJ1163-RELATED"/>
    <property type="match status" value="1"/>
</dbReference>
<dbReference type="Proteomes" id="UP000654345">
    <property type="component" value="Unassembled WGS sequence"/>
</dbReference>
<proteinExistence type="predicted"/>
<keyword evidence="1" id="KW-0378">Hydrolase</keyword>
<dbReference type="Gene3D" id="3.60.15.10">
    <property type="entry name" value="Ribonuclease Z/Hydroxyacylglutathione hydrolase-like"/>
    <property type="match status" value="1"/>
</dbReference>
<dbReference type="InterPro" id="IPR036866">
    <property type="entry name" value="RibonucZ/Hydroxyglut_hydro"/>
</dbReference>
<comment type="caution">
    <text evidence="3">The sequence shown here is derived from an EMBL/GenBank/DDBJ whole genome shotgun (WGS) entry which is preliminary data.</text>
</comment>
<keyword evidence="4" id="KW-1185">Reference proteome</keyword>
<name>A0ABQ3UZT3_9CHLR</name>
<dbReference type="InterPro" id="IPR001279">
    <property type="entry name" value="Metallo-B-lactamas"/>
</dbReference>
<protein>
    <submittedName>
        <fullName evidence="3">MBL fold metallo-hydrolase</fullName>
    </submittedName>
</protein>
<reference evidence="3 4" key="1">
    <citation type="journal article" date="2021" name="Int. J. Syst. Evol. Microbiol.">
        <title>Reticulibacter mediterranei gen. nov., sp. nov., within the new family Reticulibacteraceae fam. nov., and Ktedonospora formicarum gen. nov., sp. nov., Ktedonobacter robiniae sp. nov., Dictyobacter formicarum sp. nov. and Dictyobacter arantiisoli sp. nov., belonging to the class Ktedonobacteria.</title>
        <authorList>
            <person name="Yabe S."/>
            <person name="Zheng Y."/>
            <person name="Wang C.M."/>
            <person name="Sakai Y."/>
            <person name="Abe K."/>
            <person name="Yokota A."/>
            <person name="Donadio S."/>
            <person name="Cavaletti L."/>
            <person name="Monciardini P."/>
        </authorList>
    </citation>
    <scope>NUCLEOTIDE SEQUENCE [LARGE SCALE GENOMIC DNA]</scope>
    <source>
        <strain evidence="3 4">SOSP1-30</strain>
    </source>
</reference>
<dbReference type="PANTHER" id="PTHR43546:SF9">
    <property type="entry name" value="L-ASCORBATE-6-PHOSPHATE LACTONASE ULAG-RELATED"/>
    <property type="match status" value="1"/>
</dbReference>
<dbReference type="Pfam" id="PF12706">
    <property type="entry name" value="Lactamase_B_2"/>
    <property type="match status" value="1"/>
</dbReference>
<evidence type="ECO:0000313" key="4">
    <source>
        <dbReference type="Proteomes" id="UP000654345"/>
    </source>
</evidence>
<gene>
    <name evidence="3" type="ORF">KSB_65270</name>
</gene>
<organism evidence="3 4">
    <name type="scientific">Ktedonobacter robiniae</name>
    <dbReference type="NCBI Taxonomy" id="2778365"/>
    <lineage>
        <taxon>Bacteria</taxon>
        <taxon>Bacillati</taxon>
        <taxon>Chloroflexota</taxon>
        <taxon>Ktedonobacteria</taxon>
        <taxon>Ktedonobacterales</taxon>
        <taxon>Ktedonobacteraceae</taxon>
        <taxon>Ktedonobacter</taxon>
    </lineage>
</organism>